<reference evidence="2 3" key="1">
    <citation type="submission" date="2022-04" db="EMBL/GenBank/DDBJ databases">
        <title>Genome sequence of soybean root-associated Caulobacter segnis RL271.</title>
        <authorList>
            <person name="Longley R."/>
            <person name="Bonito G."/>
            <person name="Trigodet F."/>
            <person name="Crosson S."/>
            <person name="Fiebig A."/>
        </authorList>
    </citation>
    <scope>NUCLEOTIDE SEQUENCE [LARGE SCALE GENOMIC DNA]</scope>
    <source>
        <strain evidence="2 3">RL271</strain>
    </source>
</reference>
<keyword evidence="1" id="KW-0472">Membrane</keyword>
<dbReference type="Proteomes" id="UP001057520">
    <property type="component" value="Chromosome"/>
</dbReference>
<accession>A0ABY4ZP08</accession>
<keyword evidence="1" id="KW-0812">Transmembrane</keyword>
<protein>
    <submittedName>
        <fullName evidence="2">Uncharacterized protein</fullName>
    </submittedName>
</protein>
<evidence type="ECO:0000313" key="3">
    <source>
        <dbReference type="Proteomes" id="UP001057520"/>
    </source>
</evidence>
<sequence length="57" mass="6094">MARRSAYSTVFASCDIARPDMPVSRGGLRFDWARVTAVALCLMFWAGVVAITSAALG</sequence>
<name>A0ABY4ZP08_9CAUL</name>
<dbReference type="EMBL" id="CP096040">
    <property type="protein sequence ID" value="USQ94537.1"/>
    <property type="molecule type" value="Genomic_DNA"/>
</dbReference>
<keyword evidence="1" id="KW-1133">Transmembrane helix</keyword>
<feature type="transmembrane region" description="Helical" evidence="1">
    <location>
        <begin position="35"/>
        <end position="56"/>
    </location>
</feature>
<evidence type="ECO:0000313" key="2">
    <source>
        <dbReference type="EMBL" id="USQ94537.1"/>
    </source>
</evidence>
<evidence type="ECO:0000256" key="1">
    <source>
        <dbReference type="SAM" id="Phobius"/>
    </source>
</evidence>
<gene>
    <name evidence="2" type="ORF">MZV50_18385</name>
</gene>
<organism evidence="2 3">
    <name type="scientific">Caulobacter segnis</name>
    <dbReference type="NCBI Taxonomy" id="88688"/>
    <lineage>
        <taxon>Bacteria</taxon>
        <taxon>Pseudomonadati</taxon>
        <taxon>Pseudomonadota</taxon>
        <taxon>Alphaproteobacteria</taxon>
        <taxon>Caulobacterales</taxon>
        <taxon>Caulobacteraceae</taxon>
        <taxon>Caulobacter</taxon>
    </lineage>
</organism>
<proteinExistence type="predicted"/>
<keyword evidence="3" id="KW-1185">Reference proteome</keyword>